<gene>
    <name evidence="2" type="ORF">HNY73_004609</name>
</gene>
<evidence type="ECO:0000256" key="1">
    <source>
        <dbReference type="SAM" id="Coils"/>
    </source>
</evidence>
<keyword evidence="1" id="KW-0175">Coiled coil</keyword>
<reference evidence="2" key="1">
    <citation type="journal article" date="2020" name="bioRxiv">
        <title>Chromosome-level reference genome of the European wasp spider Argiope bruennichi: a resource for studies on range expansion and evolutionary adaptation.</title>
        <authorList>
            <person name="Sheffer M.M."/>
            <person name="Hoppe A."/>
            <person name="Krehenwinkel H."/>
            <person name="Uhl G."/>
            <person name="Kuss A.W."/>
            <person name="Jensen L."/>
            <person name="Jensen C."/>
            <person name="Gillespie R.G."/>
            <person name="Hoff K.J."/>
            <person name="Prost S."/>
        </authorList>
    </citation>
    <scope>NUCLEOTIDE SEQUENCE</scope>
</reference>
<dbReference type="AlphaFoldDB" id="A0A8T0FPR3"/>
<name>A0A8T0FPR3_ARGBR</name>
<keyword evidence="3" id="KW-1185">Reference proteome</keyword>
<feature type="coiled-coil region" evidence="1">
    <location>
        <begin position="173"/>
        <end position="207"/>
    </location>
</feature>
<sequence length="237" mass="28063">MDPSDHNPPDEIERKSNEAYQKVIGHLMNNALVLNNEFQQRNENARNGHQALLLKISKSNEKLKRANRRLKKKVILRQKLLANYELRLAKSMADLFALRKELAKLKEVKESDNARIENLVGNVKRLKRKLLHLQRMDMEWNHDEFSIKVRELKQEIYKVGKIHGLKGMHFVKDINERKELEKEKTELKQIEEENEKFQQSIKNIENRLAEIVPVNANFEMDFMETEHFLSEPSKTSE</sequence>
<dbReference type="EMBL" id="JABXBU010000003">
    <property type="protein sequence ID" value="KAF8793081.1"/>
    <property type="molecule type" value="Genomic_DNA"/>
</dbReference>
<evidence type="ECO:0000313" key="3">
    <source>
        <dbReference type="Proteomes" id="UP000807504"/>
    </source>
</evidence>
<reference evidence="2" key="2">
    <citation type="submission" date="2020-06" db="EMBL/GenBank/DDBJ databases">
        <authorList>
            <person name="Sheffer M."/>
        </authorList>
    </citation>
    <scope>NUCLEOTIDE SEQUENCE</scope>
</reference>
<dbReference type="Proteomes" id="UP000807504">
    <property type="component" value="Unassembled WGS sequence"/>
</dbReference>
<organism evidence="2 3">
    <name type="scientific">Argiope bruennichi</name>
    <name type="common">Wasp spider</name>
    <name type="synonym">Aranea bruennichi</name>
    <dbReference type="NCBI Taxonomy" id="94029"/>
    <lineage>
        <taxon>Eukaryota</taxon>
        <taxon>Metazoa</taxon>
        <taxon>Ecdysozoa</taxon>
        <taxon>Arthropoda</taxon>
        <taxon>Chelicerata</taxon>
        <taxon>Arachnida</taxon>
        <taxon>Araneae</taxon>
        <taxon>Araneomorphae</taxon>
        <taxon>Entelegynae</taxon>
        <taxon>Araneoidea</taxon>
        <taxon>Araneidae</taxon>
        <taxon>Argiope</taxon>
    </lineage>
</organism>
<comment type="caution">
    <text evidence="2">The sequence shown here is derived from an EMBL/GenBank/DDBJ whole genome shotgun (WGS) entry which is preliminary data.</text>
</comment>
<feature type="coiled-coil region" evidence="1">
    <location>
        <begin position="109"/>
        <end position="136"/>
    </location>
</feature>
<accession>A0A8T0FPR3</accession>
<protein>
    <submittedName>
        <fullName evidence="2">Uncharacterized protein</fullName>
    </submittedName>
</protein>
<proteinExistence type="predicted"/>
<evidence type="ECO:0000313" key="2">
    <source>
        <dbReference type="EMBL" id="KAF8793081.1"/>
    </source>
</evidence>